<evidence type="ECO:0000256" key="1">
    <source>
        <dbReference type="ARBA" id="ARBA00022771"/>
    </source>
</evidence>
<proteinExistence type="predicted"/>
<keyword evidence="2" id="KW-0862">Zinc</keyword>
<dbReference type="Pfam" id="PF13639">
    <property type="entry name" value="zf-RING_2"/>
    <property type="match status" value="1"/>
</dbReference>
<dbReference type="RefSeq" id="XP_020301493.1">
    <property type="nucleotide sequence ID" value="XM_020448356.1"/>
</dbReference>
<dbReference type="GO" id="GO:0031297">
    <property type="term" value="P:replication fork processing"/>
    <property type="evidence" value="ECO:0007669"/>
    <property type="project" value="TreeGrafter"/>
</dbReference>
<reference evidence="5" key="1">
    <citation type="submission" date="2012-04" db="EMBL/GenBank/DDBJ databases">
        <title>The Genome Sequence of Loa loa.</title>
        <authorList>
            <consortium name="The Broad Institute Genome Sequencing Platform"/>
            <consortium name="Broad Institute Genome Sequencing Center for Infectious Disease"/>
            <person name="Nutman T.B."/>
            <person name="Fink D.L."/>
            <person name="Russ C."/>
            <person name="Young S."/>
            <person name="Zeng Q."/>
            <person name="Gargeya S."/>
            <person name="Alvarado L."/>
            <person name="Berlin A."/>
            <person name="Chapman S.B."/>
            <person name="Chen Z."/>
            <person name="Freedman E."/>
            <person name="Gellesch M."/>
            <person name="Goldberg J."/>
            <person name="Griggs A."/>
            <person name="Gujja S."/>
            <person name="Heilman E.R."/>
            <person name="Heiman D."/>
            <person name="Howarth C."/>
            <person name="Mehta T."/>
            <person name="Neiman D."/>
            <person name="Pearson M."/>
            <person name="Roberts A."/>
            <person name="Saif S."/>
            <person name="Shea T."/>
            <person name="Shenoy N."/>
            <person name="Sisk P."/>
            <person name="Stolte C."/>
            <person name="Sykes S."/>
            <person name="White J."/>
            <person name="Yandava C."/>
            <person name="Haas B."/>
            <person name="Henn M.R."/>
            <person name="Nusbaum C."/>
            <person name="Birren B."/>
        </authorList>
    </citation>
    <scope>NUCLEOTIDE SEQUENCE [LARGE SCALE GENOMIC DNA]</scope>
</reference>
<dbReference type="OrthoDB" id="2122982at2759"/>
<dbReference type="SMART" id="SM00184">
    <property type="entry name" value="RING"/>
    <property type="match status" value="1"/>
</dbReference>
<dbReference type="KEGG" id="loa:LOAG_11479"/>
<dbReference type="InParanoid" id="A0A1S0TMZ2"/>
<gene>
    <name evidence="5" type="ORF">LOAG_11479</name>
</gene>
<dbReference type="PROSITE" id="PS50089">
    <property type="entry name" value="ZF_RING_2"/>
    <property type="match status" value="1"/>
</dbReference>
<dbReference type="InterPro" id="IPR013083">
    <property type="entry name" value="Znf_RING/FYVE/PHD"/>
</dbReference>
<dbReference type="GO" id="GO:0061630">
    <property type="term" value="F:ubiquitin protein ligase activity"/>
    <property type="evidence" value="ECO:0007669"/>
    <property type="project" value="TreeGrafter"/>
</dbReference>
<evidence type="ECO:0000256" key="2">
    <source>
        <dbReference type="ARBA" id="ARBA00022833"/>
    </source>
</evidence>
<dbReference type="EMBL" id="JH712394">
    <property type="protein sequence ID" value="EFO17025.2"/>
    <property type="molecule type" value="Genomic_DNA"/>
</dbReference>
<evidence type="ECO:0000313" key="5">
    <source>
        <dbReference type="EMBL" id="EFO17025.2"/>
    </source>
</evidence>
<name>A0A1S0TMZ2_LOALO</name>
<keyword evidence="1 3" id="KW-0479">Metal-binding</keyword>
<dbReference type="GO" id="GO:0016567">
    <property type="term" value="P:protein ubiquitination"/>
    <property type="evidence" value="ECO:0007669"/>
    <property type="project" value="TreeGrafter"/>
</dbReference>
<dbReference type="GO" id="GO:0005634">
    <property type="term" value="C:nucleus"/>
    <property type="evidence" value="ECO:0007669"/>
    <property type="project" value="TreeGrafter"/>
</dbReference>
<dbReference type="PANTHER" id="PTHR46569:SF1">
    <property type="entry name" value="E3 UBIQUITIN-PROTEIN LIGASE RFWD3-RELATED"/>
    <property type="match status" value="1"/>
</dbReference>
<dbReference type="CTD" id="9948935"/>
<dbReference type="AlphaFoldDB" id="A0A1S0TMZ2"/>
<evidence type="ECO:0000256" key="3">
    <source>
        <dbReference type="PROSITE-ProRule" id="PRU00175"/>
    </source>
</evidence>
<dbReference type="GO" id="GO:0090734">
    <property type="term" value="C:site of DNA damage"/>
    <property type="evidence" value="ECO:0007669"/>
    <property type="project" value="TreeGrafter"/>
</dbReference>
<dbReference type="SUPFAM" id="SSF57850">
    <property type="entry name" value="RING/U-box"/>
    <property type="match status" value="1"/>
</dbReference>
<dbReference type="Gene3D" id="3.30.40.10">
    <property type="entry name" value="Zinc/RING finger domain, C3HC4 (zinc finger)"/>
    <property type="match status" value="1"/>
</dbReference>
<sequence length="149" mass="18037">MECPVCRKKLKDEDWIKFLSFNFRQKQLMKNNPELVMFQHRILQQLNIYERKNENGKIKREMYCTVCMKRLHFTNIAALRCCHTFHLSCISQHVKNDGKCPVCYKKAEEDSIIPRLFFEIDKEDDNNFSISYAQLRQYIASRSWHHWKG</sequence>
<dbReference type="GeneID" id="9948935"/>
<accession>A0A1S0TMZ2</accession>
<dbReference type="InterPro" id="IPR001841">
    <property type="entry name" value="Znf_RING"/>
</dbReference>
<evidence type="ECO:0000259" key="4">
    <source>
        <dbReference type="PROSITE" id="PS50089"/>
    </source>
</evidence>
<organism evidence="5">
    <name type="scientific">Loa loa</name>
    <name type="common">Eye worm</name>
    <name type="synonym">Filaria loa</name>
    <dbReference type="NCBI Taxonomy" id="7209"/>
    <lineage>
        <taxon>Eukaryota</taxon>
        <taxon>Metazoa</taxon>
        <taxon>Ecdysozoa</taxon>
        <taxon>Nematoda</taxon>
        <taxon>Chromadorea</taxon>
        <taxon>Rhabditida</taxon>
        <taxon>Spirurina</taxon>
        <taxon>Spiruromorpha</taxon>
        <taxon>Filarioidea</taxon>
        <taxon>Onchocercidae</taxon>
        <taxon>Loa</taxon>
    </lineage>
</organism>
<protein>
    <recommendedName>
        <fullName evidence="4">RING-type domain-containing protein</fullName>
    </recommendedName>
</protein>
<dbReference type="PANTHER" id="PTHR46569">
    <property type="entry name" value="E3 UBIQUITIN-PROTEIN LIGASE TRAIP"/>
    <property type="match status" value="1"/>
</dbReference>
<keyword evidence="1 3" id="KW-0863">Zinc-finger</keyword>
<dbReference type="GO" id="GO:0008270">
    <property type="term" value="F:zinc ion binding"/>
    <property type="evidence" value="ECO:0007669"/>
    <property type="project" value="UniProtKB-KW"/>
</dbReference>
<feature type="domain" description="RING-type" evidence="4">
    <location>
        <begin position="64"/>
        <end position="103"/>
    </location>
</feature>
<dbReference type="InterPro" id="IPR052639">
    <property type="entry name" value="TRAIP_ubiq-protein_ligase"/>
</dbReference>